<accession>A0ABQ7FT23</accession>
<protein>
    <submittedName>
        <fullName evidence="1">Uncharacterized protein</fullName>
    </submittedName>
</protein>
<proteinExistence type="predicted"/>
<sequence>MLNNIRRRLDDRLVRRCQSNSQQCASTGVTTLVREVGEQSITDGSLAARRLLVSVDIFVRYVVSGSSPENTHKVLEVLLGDELGPGLGVMDTFNVIGFKANDQNFQGISTVGSVVLGGIRSLLPSDIESQDTSAYIRFVQEFQSELETQIEADTNNKVTSTVKEVTLAGSGGKRRFLLQVAVEVSFFVEGASPNQVDQTLERLQVSDVELAGGTVDSKQIQNLREQIKGEGEGGSIYISPSVLMLLALLLLSVTL</sequence>
<reference evidence="1" key="1">
    <citation type="submission" date="2017-08" db="EMBL/GenBank/DDBJ databases">
        <authorList>
            <person name="Polle J.E."/>
            <person name="Barry K."/>
            <person name="Cushman J."/>
            <person name="Schmutz J."/>
            <person name="Tran D."/>
            <person name="Hathwaick L.T."/>
            <person name="Yim W.C."/>
            <person name="Jenkins J."/>
            <person name="Mckie-Krisberg Z.M."/>
            <person name="Prochnik S."/>
            <person name="Lindquist E."/>
            <person name="Dockter R.B."/>
            <person name="Adam C."/>
            <person name="Molina H."/>
            <person name="Bunkerborg J."/>
            <person name="Jin E."/>
            <person name="Buchheim M."/>
            <person name="Magnuson J."/>
        </authorList>
    </citation>
    <scope>NUCLEOTIDE SEQUENCE</scope>
    <source>
        <strain evidence="1">CCAP 19/18</strain>
    </source>
</reference>
<dbReference type="Proteomes" id="UP000815325">
    <property type="component" value="Unassembled WGS sequence"/>
</dbReference>
<name>A0ABQ7FT23_DUNSA</name>
<comment type="caution">
    <text evidence="1">The sequence shown here is derived from an EMBL/GenBank/DDBJ whole genome shotgun (WGS) entry which is preliminary data.</text>
</comment>
<gene>
    <name evidence="1" type="ORF">DUNSADRAFT_8090</name>
</gene>
<keyword evidence="2" id="KW-1185">Reference proteome</keyword>
<evidence type="ECO:0000313" key="1">
    <source>
        <dbReference type="EMBL" id="KAF5825619.1"/>
    </source>
</evidence>
<organism evidence="1 2">
    <name type="scientific">Dunaliella salina</name>
    <name type="common">Green alga</name>
    <name type="synonym">Protococcus salinus</name>
    <dbReference type="NCBI Taxonomy" id="3046"/>
    <lineage>
        <taxon>Eukaryota</taxon>
        <taxon>Viridiplantae</taxon>
        <taxon>Chlorophyta</taxon>
        <taxon>core chlorophytes</taxon>
        <taxon>Chlorophyceae</taxon>
        <taxon>CS clade</taxon>
        <taxon>Chlamydomonadales</taxon>
        <taxon>Dunaliellaceae</taxon>
        <taxon>Dunaliella</taxon>
    </lineage>
</organism>
<dbReference type="EMBL" id="MU072369">
    <property type="protein sequence ID" value="KAF5825619.1"/>
    <property type="molecule type" value="Genomic_DNA"/>
</dbReference>
<evidence type="ECO:0000313" key="2">
    <source>
        <dbReference type="Proteomes" id="UP000815325"/>
    </source>
</evidence>